<feature type="compositionally biased region" description="Polar residues" evidence="5">
    <location>
        <begin position="1544"/>
        <end position="1554"/>
    </location>
</feature>
<dbReference type="InterPro" id="IPR019430">
    <property type="entry name" value="7TM_GPCR_serpentine_rcpt_Srx"/>
</dbReference>
<dbReference type="InterPro" id="IPR001304">
    <property type="entry name" value="C-type_lectin-like"/>
</dbReference>
<gene>
    <name evidence="9" type="ORF">RRG08_032264</name>
</gene>
<feature type="region of interest" description="Disordered" evidence="5">
    <location>
        <begin position="394"/>
        <end position="418"/>
    </location>
</feature>
<feature type="compositionally biased region" description="Polar residues" evidence="5">
    <location>
        <begin position="1259"/>
        <end position="1269"/>
    </location>
</feature>
<evidence type="ECO:0008006" key="11">
    <source>
        <dbReference type="Google" id="ProtNLM"/>
    </source>
</evidence>
<accession>A0AAE1AUE5</accession>
<feature type="region of interest" description="Disordered" evidence="5">
    <location>
        <begin position="1438"/>
        <end position="1602"/>
    </location>
</feature>
<feature type="compositionally biased region" description="Low complexity" evidence="5">
    <location>
        <begin position="1566"/>
        <end position="1577"/>
    </location>
</feature>
<evidence type="ECO:0000256" key="6">
    <source>
        <dbReference type="SAM" id="Phobius"/>
    </source>
</evidence>
<evidence type="ECO:0000313" key="9">
    <source>
        <dbReference type="EMBL" id="KAK3793002.1"/>
    </source>
</evidence>
<dbReference type="Gene3D" id="3.10.100.10">
    <property type="entry name" value="Mannose-Binding Protein A, subunit A"/>
    <property type="match status" value="1"/>
</dbReference>
<dbReference type="Proteomes" id="UP001283361">
    <property type="component" value="Unassembled WGS sequence"/>
</dbReference>
<proteinExistence type="predicted"/>
<dbReference type="InterPro" id="IPR016187">
    <property type="entry name" value="CTDL_fold"/>
</dbReference>
<feature type="compositionally biased region" description="Polar residues" evidence="5">
    <location>
        <begin position="1502"/>
        <end position="1516"/>
    </location>
</feature>
<dbReference type="PROSITE" id="PS50262">
    <property type="entry name" value="G_PROTEIN_RECEP_F1_2"/>
    <property type="match status" value="1"/>
</dbReference>
<feature type="region of interest" description="Disordered" evidence="5">
    <location>
        <begin position="1301"/>
        <end position="1334"/>
    </location>
</feature>
<feature type="compositionally biased region" description="Polar residues" evidence="5">
    <location>
        <begin position="1525"/>
        <end position="1535"/>
    </location>
</feature>
<feature type="compositionally biased region" description="Basic and acidic residues" evidence="5">
    <location>
        <begin position="398"/>
        <end position="414"/>
    </location>
</feature>
<keyword evidence="4 6" id="KW-0472">Membrane</keyword>
<dbReference type="Pfam" id="PF10328">
    <property type="entry name" value="7TM_GPCR_Srx"/>
    <property type="match status" value="1"/>
</dbReference>
<feature type="compositionally biased region" description="Polar residues" evidence="5">
    <location>
        <begin position="1449"/>
        <end position="1459"/>
    </location>
</feature>
<feature type="transmembrane region" description="Helical" evidence="6">
    <location>
        <begin position="78"/>
        <end position="102"/>
    </location>
</feature>
<dbReference type="Pfam" id="PF00059">
    <property type="entry name" value="Lectin_C"/>
    <property type="match status" value="1"/>
</dbReference>
<dbReference type="SUPFAM" id="SSF56436">
    <property type="entry name" value="C-type lectin-like"/>
    <property type="match status" value="1"/>
</dbReference>
<evidence type="ECO:0000256" key="4">
    <source>
        <dbReference type="ARBA" id="ARBA00023136"/>
    </source>
</evidence>
<feature type="region of interest" description="Disordered" evidence="5">
    <location>
        <begin position="1229"/>
        <end position="1277"/>
    </location>
</feature>
<comment type="subcellular location">
    <subcellularLocation>
        <location evidence="1">Membrane</location>
    </subcellularLocation>
</comment>
<dbReference type="PANTHER" id="PTHR46641">
    <property type="entry name" value="FMRFAMIDE RECEPTOR-RELATED"/>
    <property type="match status" value="1"/>
</dbReference>
<dbReference type="InterPro" id="IPR052954">
    <property type="entry name" value="GPCR-Ligand_Int"/>
</dbReference>
<dbReference type="PROSITE" id="PS50041">
    <property type="entry name" value="C_TYPE_LECTIN_2"/>
    <property type="match status" value="1"/>
</dbReference>
<name>A0AAE1AUE5_9GAST</name>
<sequence length="1694" mass="185174">MASSLLTSFTDNLNDAHNISSGHVGFFNSSSSEPEVHHETSASSLLTTISSENIAAEHSVKPLIPKWMMIYIDIYSHIVVPFIVSSFGVVSNIVNLIIFTHLGLKDGMSVGLWCLSFSDLTVTGQTLGSSICSLCGLVLPRDTLVSPGLVHYVSLLWSQDMMYLVSNWITTFISLERCICVIWPFKVKSLFTRARSIAVIVIIFVVHVASYAPVFASHRLEIVKVKAEQQHLGSGSDASSGFPGLLNSFSSTVSSLDTSPRSFMSQTGKEGGLSLPDDSTDFPLKFTGLHSPLVFTQSPSPLSEEVGITSVALAKDKETSAGPDEALDPDIEAVMAMRSKKFMIVAFSHNRAVIHHTVDIINGAVLPVVQQALVIASAGGLAYGLKATSRVRTGGHAQKSDTEKGTKDEGETKQAQKSGLSQKEMRLVKVVAFLALILTICNIPRFIAVYTTLLIPEMHIGEAYENMYVFLWALTALFASVNASVNIFVYLTVNSAYRAHFKTLFWCFRQDPQTKEEARQRTEVMFLINFAFDPGEAFKPRITCTPSLYRYHFPCGPGSNFIDYADLEKCLHFVNVPETWRNAETKCAKMGGNLLTITSQDVADRISKSANISGVTWLGLERKFAKNAVWTTGEVFNGYRNLPPFKTNEPCVTLAQDKRSWTSSRCGATLPYYCEARSGRQLYTPTMIVKNTNLSTVTFEGGKNISAICEGFVGDFGFLAFLWTKGNVSKFYDVIHKEVDYLEERVYLMDGQRCGRLSTITLTMFATNFRSGWSLQCCAGKPAHQSACTDEVLVKVEYKDTKPNIAVKFHFQPSYVLSNWTLSASCDAYTGVSGTVKWYLLRPQTADLLLNSSETLHLFDLYLGRRHEHDIQLKIDLSHNMSRLACRTLTTSTESSPMQVLYSPKILDIRVMYHELPNHVHNGEILEANCSAYLGSWGWLTWELTTLTRTIVWSTQTNGLRVSDDRMADIHTTTVGKGPNLVGDKVNSSFSTKVDSEFMGARVGCRVRLPHGLATNLPEESTLERASRPLKVLYDSRSPSLQVDYHGPPPTVILHKVVAVTCSALVGTDGVLTLGLITPDSVSVWSVDTKGVLRGTNQEGVYLRDVTAELDRRLGPRVTAHMDVLITEEIESSKVYCFSYDAFSNFTGAASSQPLDHLGEVSLPFEVQAELSLVAIPDPLTVMAVLASMITAGVAGSSLLLVYLAEIGCRKTGGSPDEDQVMISVSNSIPSGGSPDEDQVMISVSNSIPSGGSPDKDQVMTSVSNSIRSRGSPDEDQVITSISHSINSEKKHDENQVMISVSNSIPSGGSPDKDQVMTSVSNSIRSRGSPDEDQVITSISHSINSEKKHDENQVMISVSNSIPSRGSPDEDQVMTSVSNSIPSGGSPDENQVMTSVSNFVRSRGSPDENQVMTSISHSIQSGGSSDENQVMTSISLSIQSGKRHDEDQVMTSVSHSIQSGKKHDEDQVMTSISHSIQSGKKHEEDQVMTSISHSIQSGGSSDENQVMTSISHSIQSGKKHEEDQVMTSISHSIQSGKRHDEDQVMTSISHSIQSGKKHDEDQVMTSISHSIQSGGSSDENQVMTSISHSIQSGKKHEEDQVMTSISHSIQSGGSSDENQVMTSISHSIQSGKKHEEDQVMTSISHSIQSGKEHDVTPNVLSEENLAVLSLTKQKNSDFQHRVSFSTSVDKILTT</sequence>
<keyword evidence="10" id="KW-1185">Reference proteome</keyword>
<feature type="transmembrane region" description="Helical" evidence="6">
    <location>
        <begin position="161"/>
        <end position="185"/>
    </location>
</feature>
<feature type="domain" description="C-type lectin" evidence="7">
    <location>
        <begin position="569"/>
        <end position="675"/>
    </location>
</feature>
<dbReference type="InterPro" id="IPR016186">
    <property type="entry name" value="C-type_lectin-like/link_sf"/>
</dbReference>
<evidence type="ECO:0000256" key="3">
    <source>
        <dbReference type="ARBA" id="ARBA00022989"/>
    </source>
</evidence>
<evidence type="ECO:0000259" key="7">
    <source>
        <dbReference type="PROSITE" id="PS50041"/>
    </source>
</evidence>
<evidence type="ECO:0000313" key="10">
    <source>
        <dbReference type="Proteomes" id="UP001283361"/>
    </source>
</evidence>
<dbReference type="SUPFAM" id="SSF81321">
    <property type="entry name" value="Family A G protein-coupled receptor-like"/>
    <property type="match status" value="2"/>
</dbReference>
<dbReference type="SMART" id="SM00034">
    <property type="entry name" value="CLECT"/>
    <property type="match status" value="1"/>
</dbReference>
<protein>
    <recommendedName>
        <fullName evidence="11">G-protein coupled receptors family 1 profile domain-containing protein</fullName>
    </recommendedName>
</protein>
<organism evidence="9 10">
    <name type="scientific">Elysia crispata</name>
    <name type="common">lettuce slug</name>
    <dbReference type="NCBI Taxonomy" id="231223"/>
    <lineage>
        <taxon>Eukaryota</taxon>
        <taxon>Metazoa</taxon>
        <taxon>Spiralia</taxon>
        <taxon>Lophotrochozoa</taxon>
        <taxon>Mollusca</taxon>
        <taxon>Gastropoda</taxon>
        <taxon>Heterobranchia</taxon>
        <taxon>Euthyneura</taxon>
        <taxon>Panpulmonata</taxon>
        <taxon>Sacoglossa</taxon>
        <taxon>Placobranchoidea</taxon>
        <taxon>Plakobranchidae</taxon>
        <taxon>Elysia</taxon>
    </lineage>
</organism>
<comment type="caution">
    <text evidence="9">The sequence shown here is derived from an EMBL/GenBank/DDBJ whole genome shotgun (WGS) entry which is preliminary data.</text>
</comment>
<dbReference type="Gene3D" id="1.20.1070.10">
    <property type="entry name" value="Rhodopsin 7-helix transmembrane proteins"/>
    <property type="match status" value="2"/>
</dbReference>
<evidence type="ECO:0000256" key="1">
    <source>
        <dbReference type="ARBA" id="ARBA00004370"/>
    </source>
</evidence>
<feature type="domain" description="G-protein coupled receptors family 1 profile" evidence="8">
    <location>
        <begin position="91"/>
        <end position="490"/>
    </location>
</feature>
<evidence type="ECO:0000256" key="2">
    <source>
        <dbReference type="ARBA" id="ARBA00022692"/>
    </source>
</evidence>
<feature type="region of interest" description="Disordered" evidence="5">
    <location>
        <begin position="1359"/>
        <end position="1392"/>
    </location>
</feature>
<feature type="transmembrane region" description="Helical" evidence="6">
    <location>
        <begin position="197"/>
        <end position="216"/>
    </location>
</feature>
<feature type="transmembrane region" description="Helical" evidence="6">
    <location>
        <begin position="427"/>
        <end position="447"/>
    </location>
</feature>
<feature type="compositionally biased region" description="Polar residues" evidence="5">
    <location>
        <begin position="1373"/>
        <end position="1392"/>
    </location>
</feature>
<feature type="transmembrane region" description="Helical" evidence="6">
    <location>
        <begin position="467"/>
        <end position="493"/>
    </location>
</feature>
<dbReference type="InterPro" id="IPR017452">
    <property type="entry name" value="GPCR_Rhodpsn_7TM"/>
</dbReference>
<feature type="compositionally biased region" description="Polar residues" evidence="5">
    <location>
        <begin position="1316"/>
        <end position="1326"/>
    </location>
</feature>
<keyword evidence="2 6" id="KW-0812">Transmembrane</keyword>
<reference evidence="9" key="1">
    <citation type="journal article" date="2023" name="G3 (Bethesda)">
        <title>A reference genome for the long-term kleptoplast-retaining sea slug Elysia crispata morphotype clarki.</title>
        <authorList>
            <person name="Eastman K.E."/>
            <person name="Pendleton A.L."/>
            <person name="Shaikh M.A."/>
            <person name="Suttiyut T."/>
            <person name="Ogas R."/>
            <person name="Tomko P."/>
            <person name="Gavelis G."/>
            <person name="Widhalm J.R."/>
            <person name="Wisecaver J.H."/>
        </authorList>
    </citation>
    <scope>NUCLEOTIDE SEQUENCE</scope>
    <source>
        <strain evidence="9">ECLA1</strain>
    </source>
</reference>
<keyword evidence="3 6" id="KW-1133">Transmembrane helix</keyword>
<dbReference type="EMBL" id="JAWDGP010001294">
    <property type="protein sequence ID" value="KAK3793002.1"/>
    <property type="molecule type" value="Genomic_DNA"/>
</dbReference>
<feature type="compositionally biased region" description="Low complexity" evidence="5">
    <location>
        <begin position="1490"/>
        <end position="1501"/>
    </location>
</feature>
<dbReference type="PANTHER" id="PTHR46641:SF2">
    <property type="entry name" value="FMRFAMIDE RECEPTOR"/>
    <property type="match status" value="1"/>
</dbReference>
<feature type="compositionally biased region" description="Polar residues" evidence="5">
    <location>
        <begin position="1578"/>
        <end position="1592"/>
    </location>
</feature>
<evidence type="ECO:0000256" key="5">
    <source>
        <dbReference type="SAM" id="MobiDB-lite"/>
    </source>
</evidence>
<dbReference type="CDD" id="cd00037">
    <property type="entry name" value="CLECT"/>
    <property type="match status" value="1"/>
</dbReference>
<evidence type="ECO:0000259" key="8">
    <source>
        <dbReference type="PROSITE" id="PS50262"/>
    </source>
</evidence>
<feature type="compositionally biased region" description="Polar residues" evidence="5">
    <location>
        <begin position="1468"/>
        <end position="1478"/>
    </location>
</feature>
<dbReference type="GO" id="GO:0016020">
    <property type="term" value="C:membrane"/>
    <property type="evidence" value="ECO:0007669"/>
    <property type="project" value="UniProtKB-SubCell"/>
</dbReference>